<evidence type="ECO:0000256" key="2">
    <source>
        <dbReference type="SAM" id="Phobius"/>
    </source>
</evidence>
<keyword evidence="2" id="KW-1133">Transmembrane helix</keyword>
<evidence type="ECO:0000313" key="4">
    <source>
        <dbReference type="Proteomes" id="UP000694904"/>
    </source>
</evidence>
<dbReference type="PANTHER" id="PTHR18952">
    <property type="entry name" value="CARBONIC ANHYDRASE"/>
    <property type="match status" value="1"/>
</dbReference>
<protein>
    <submittedName>
        <fullName evidence="5">Carbonic anhydrase 1</fullName>
    </submittedName>
</protein>
<comment type="similarity">
    <text evidence="1">Belongs to the alpha-carbonic anhydrase family.</text>
</comment>
<reference evidence="4" key="1">
    <citation type="journal article" date="1997" name="Nucleic Acids Res.">
        <title>tRNAscan-SE: a program for improved detection of transfer RNA genes in genomic sequence.</title>
        <authorList>
            <person name="Lowe T.M."/>
            <person name="Eddy S.R."/>
        </authorList>
    </citation>
    <scope>NUCLEOTIDE SEQUENCE [LARGE SCALE GENOMIC DNA]</scope>
</reference>
<reference evidence="5" key="3">
    <citation type="submission" date="2025-08" db="UniProtKB">
        <authorList>
            <consortium name="RefSeq"/>
        </authorList>
    </citation>
    <scope>IDENTIFICATION</scope>
    <source>
        <tissue evidence="5">Whole organism</tissue>
    </source>
</reference>
<dbReference type="Gene3D" id="3.10.200.10">
    <property type="entry name" value="Alpha carbonic anhydrase"/>
    <property type="match status" value="1"/>
</dbReference>
<dbReference type="InterPro" id="IPR036398">
    <property type="entry name" value="CA_dom_sf"/>
</dbReference>
<feature type="transmembrane region" description="Helical" evidence="2">
    <location>
        <begin position="30"/>
        <end position="53"/>
    </location>
</feature>
<keyword evidence="2" id="KW-0812">Transmembrane</keyword>
<evidence type="ECO:0000259" key="3">
    <source>
        <dbReference type="PROSITE" id="PS51144"/>
    </source>
</evidence>
<dbReference type="PROSITE" id="PS51144">
    <property type="entry name" value="ALPHA_CA_2"/>
    <property type="match status" value="1"/>
</dbReference>
<keyword evidence="2" id="KW-0472">Membrane</keyword>
<dbReference type="SMART" id="SM01057">
    <property type="entry name" value="Carb_anhydrase"/>
    <property type="match status" value="1"/>
</dbReference>
<evidence type="ECO:0000256" key="1">
    <source>
        <dbReference type="ARBA" id="ARBA00010718"/>
    </source>
</evidence>
<dbReference type="Pfam" id="PF00194">
    <property type="entry name" value="Carb_anhydrase"/>
    <property type="match status" value="1"/>
</dbReference>
<dbReference type="RefSeq" id="XP_017868347.1">
    <property type="nucleotide sequence ID" value="XM_018012858.1"/>
</dbReference>
<gene>
    <name evidence="5" type="primary">LOC108617155</name>
</gene>
<dbReference type="InterPro" id="IPR001148">
    <property type="entry name" value="CA_dom"/>
</dbReference>
<dbReference type="GeneID" id="108617155"/>
<name>A0ABM1PMB1_DROAR</name>
<dbReference type="InterPro" id="IPR023561">
    <property type="entry name" value="Carbonic_anhydrase_a-class"/>
</dbReference>
<reference evidence="4" key="2">
    <citation type="journal article" date="2016" name="G3 (Bethesda)">
        <title>Genome Evolution in Three Species of Cactophilic Drosophila.</title>
        <authorList>
            <person name="Sanchez-Flores A."/>
            <person name="Penazola F."/>
            <person name="Carpinteyro-Ponce J."/>
            <person name="Nazario-Yepiz N."/>
            <person name="Abreu-Goodger C."/>
            <person name="Machado C.A."/>
            <person name="Markow T.A."/>
        </authorList>
    </citation>
    <scope>NUCLEOTIDE SEQUENCE [LARGE SCALE GENOMIC DNA]</scope>
</reference>
<proteinExistence type="inferred from homology"/>
<dbReference type="PANTHER" id="PTHR18952:SF233">
    <property type="entry name" value="CARBONIC ANHYDRASE 14"/>
    <property type="match status" value="1"/>
</dbReference>
<dbReference type="SUPFAM" id="SSF51069">
    <property type="entry name" value="Carbonic anhydrase"/>
    <property type="match status" value="1"/>
</dbReference>
<evidence type="ECO:0000313" key="5">
    <source>
        <dbReference type="RefSeq" id="XP_017868347.1"/>
    </source>
</evidence>
<feature type="domain" description="Alpha-carbonic anhydrase" evidence="3">
    <location>
        <begin position="49"/>
        <end position="289"/>
    </location>
</feature>
<organism evidence="4 5">
    <name type="scientific">Drosophila arizonae</name>
    <name type="common">Fruit fly</name>
    <dbReference type="NCBI Taxonomy" id="7263"/>
    <lineage>
        <taxon>Eukaryota</taxon>
        <taxon>Metazoa</taxon>
        <taxon>Ecdysozoa</taxon>
        <taxon>Arthropoda</taxon>
        <taxon>Hexapoda</taxon>
        <taxon>Insecta</taxon>
        <taxon>Pterygota</taxon>
        <taxon>Neoptera</taxon>
        <taxon>Endopterygota</taxon>
        <taxon>Diptera</taxon>
        <taxon>Brachycera</taxon>
        <taxon>Muscomorpha</taxon>
        <taxon>Ephydroidea</taxon>
        <taxon>Drosophilidae</taxon>
        <taxon>Drosophila</taxon>
    </lineage>
</organism>
<sequence length="290" mass="33451">MLLGVLTLLWDTITNYVAKFMDTVYESNYFMALFSCIMATILMAHLKSATVILTEIHKPKRRRSLIERQPSPINIESCVAYKMELQESLRWYSYDELPPAVILENNGCTVIMRICCSPEYTPYITGGNLPANYYFMEASFKWSSEHSIDSHNYAMEMQVLHAANISDAPYEYLTVSYMFDLAQQKNYMFDQIINNLASIRTAGSAIELPPFDLATLMWCFGSDYYSYRGTYTNGNFVLPSLWVICSRTFYIAPEQLARFRDICDLSGRNIVWNARQKKPLGDRCVSLNCY</sequence>
<keyword evidence="4" id="KW-1185">Reference proteome</keyword>
<dbReference type="Proteomes" id="UP000694904">
    <property type="component" value="Chromosome 5"/>
</dbReference>
<accession>A0ABM1PMB1</accession>